<dbReference type="PATRIC" id="fig|883079.3.peg.1904"/>
<gene>
    <name evidence="3" type="ORF">HMPREF9696_01876</name>
</gene>
<dbReference type="InterPro" id="IPR005184">
    <property type="entry name" value="DUF306_Meta_HslJ"/>
</dbReference>
<feature type="domain" description="DUF306" evidence="2">
    <location>
        <begin position="82"/>
        <end position="186"/>
    </location>
</feature>
<dbReference type="PANTHER" id="PTHR35535">
    <property type="entry name" value="HEAT SHOCK PROTEIN HSLJ"/>
    <property type="match status" value="1"/>
</dbReference>
<evidence type="ECO:0000313" key="3">
    <source>
        <dbReference type="EMBL" id="EKS35664.1"/>
    </source>
</evidence>
<organism evidence="3 4">
    <name type="scientific">Afipia clevelandensis ATCC 49720</name>
    <dbReference type="NCBI Taxonomy" id="883079"/>
    <lineage>
        <taxon>Bacteria</taxon>
        <taxon>Pseudomonadati</taxon>
        <taxon>Pseudomonadota</taxon>
        <taxon>Alphaproteobacteria</taxon>
        <taxon>Hyphomicrobiales</taxon>
        <taxon>Nitrobacteraceae</taxon>
        <taxon>Afipia</taxon>
    </lineage>
</organism>
<reference evidence="3 4" key="1">
    <citation type="submission" date="2012-04" db="EMBL/GenBank/DDBJ databases">
        <title>The Genome Sequence of Afipia clevelandensis ATCC 49720.</title>
        <authorList>
            <consortium name="The Broad Institute Genome Sequencing Platform"/>
            <person name="Earl A."/>
            <person name="Ward D."/>
            <person name="Feldgarden M."/>
            <person name="Gevers D."/>
            <person name="Huys G."/>
            <person name="Walker B."/>
            <person name="Young S.K."/>
            <person name="Zeng Q."/>
            <person name="Gargeya S."/>
            <person name="Fitzgerald M."/>
            <person name="Haas B."/>
            <person name="Abouelleil A."/>
            <person name="Alvarado L."/>
            <person name="Arachchi H.M."/>
            <person name="Berlin A."/>
            <person name="Chapman S.B."/>
            <person name="Goldberg J."/>
            <person name="Griggs A."/>
            <person name="Gujja S."/>
            <person name="Hansen M."/>
            <person name="Howarth C."/>
            <person name="Imamovic A."/>
            <person name="Larimer J."/>
            <person name="McCowen C."/>
            <person name="Montmayeur A."/>
            <person name="Murphy C."/>
            <person name="Neiman D."/>
            <person name="Pearson M."/>
            <person name="Priest M."/>
            <person name="Roberts A."/>
            <person name="Saif S."/>
            <person name="Shea T."/>
            <person name="Sisk P."/>
            <person name="Sykes S."/>
            <person name="Wortman J."/>
            <person name="Nusbaum C."/>
            <person name="Birren B."/>
        </authorList>
    </citation>
    <scope>NUCLEOTIDE SEQUENCE [LARGE SCALE GENOMIC DNA]</scope>
    <source>
        <strain evidence="3 4">ATCC 49720</strain>
    </source>
</reference>
<dbReference type="Gene3D" id="2.40.128.270">
    <property type="match status" value="1"/>
</dbReference>
<keyword evidence="4" id="KW-1185">Reference proteome</keyword>
<keyword evidence="1" id="KW-0812">Transmembrane</keyword>
<proteinExistence type="predicted"/>
<keyword evidence="1" id="KW-0472">Membrane</keyword>
<dbReference type="Proteomes" id="UP000001095">
    <property type="component" value="Unassembled WGS sequence"/>
</dbReference>
<accession>K8P4K9</accession>
<dbReference type="Pfam" id="PF03724">
    <property type="entry name" value="META"/>
    <property type="match status" value="1"/>
</dbReference>
<evidence type="ECO:0000313" key="4">
    <source>
        <dbReference type="Proteomes" id="UP000001095"/>
    </source>
</evidence>
<name>K8P4K9_9BRAD</name>
<evidence type="ECO:0000256" key="1">
    <source>
        <dbReference type="SAM" id="Phobius"/>
    </source>
</evidence>
<dbReference type="InterPro" id="IPR053147">
    <property type="entry name" value="Hsp_HslJ-like"/>
</dbReference>
<comment type="caution">
    <text evidence="3">The sequence shown here is derived from an EMBL/GenBank/DDBJ whole genome shotgun (WGS) entry which is preliminary data.</text>
</comment>
<dbReference type="InterPro" id="IPR038670">
    <property type="entry name" value="HslJ-like_sf"/>
</dbReference>
<evidence type="ECO:0000259" key="2">
    <source>
        <dbReference type="Pfam" id="PF03724"/>
    </source>
</evidence>
<dbReference type="AlphaFoldDB" id="K8P4K9"/>
<protein>
    <recommendedName>
        <fullName evidence="2">DUF306 domain-containing protein</fullName>
    </recommendedName>
</protein>
<sequence length="190" mass="20280">MPAACARSTRPLTGIAVLSCDGTETGAVIAFPPQSLSMGDAVTNPKPIGMTRPSRIHILTCLFTSLALLLASAAYAAPGTPSGKWLAEDIDGGGVIDRLQTTLEIHDDGIVTGMGGCNRYAGSANFDSAAIKFLPMASTRMACSAAAMRQEGKFHTTLEKIRAWRIDEARRKLILLDGQGFEMMRFSRMD</sequence>
<feature type="transmembrane region" description="Helical" evidence="1">
    <location>
        <begin position="56"/>
        <end position="77"/>
    </location>
</feature>
<dbReference type="PANTHER" id="PTHR35535:SF1">
    <property type="entry name" value="HEAT SHOCK PROTEIN HSLJ"/>
    <property type="match status" value="1"/>
</dbReference>
<dbReference type="HOGENOM" id="CLU_1425258_0_0_5"/>
<keyword evidence="1" id="KW-1133">Transmembrane helix</keyword>
<dbReference type="EMBL" id="AGWY01000008">
    <property type="protein sequence ID" value="EKS35664.1"/>
    <property type="molecule type" value="Genomic_DNA"/>
</dbReference>